<dbReference type="Proteomes" id="UP000594632">
    <property type="component" value="Chromosome"/>
</dbReference>
<dbReference type="GO" id="GO:0005524">
    <property type="term" value="F:ATP binding"/>
    <property type="evidence" value="ECO:0007669"/>
    <property type="project" value="InterPro"/>
</dbReference>
<evidence type="ECO:0000259" key="2">
    <source>
        <dbReference type="Pfam" id="PF00501"/>
    </source>
</evidence>
<dbReference type="GO" id="GO:0016405">
    <property type="term" value="F:CoA-ligase activity"/>
    <property type="evidence" value="ECO:0007669"/>
    <property type="project" value="InterPro"/>
</dbReference>
<dbReference type="OrthoDB" id="193284at2157"/>
<feature type="domain" description="AMP-dependent synthetase/ligase" evidence="2">
    <location>
        <begin position="26"/>
        <end position="391"/>
    </location>
</feature>
<dbReference type="Proteomes" id="UP000076770">
    <property type="component" value="Chromosome i"/>
</dbReference>
<evidence type="ECO:0000313" key="7">
    <source>
        <dbReference type="Proteomes" id="UP000594632"/>
    </source>
</evidence>
<reference evidence="4 7" key="3">
    <citation type="journal article" date="2020" name="Nat. Commun.">
        <title>The structures of two archaeal type IV pili illuminate evolutionary relationships.</title>
        <authorList>
            <person name="Wang F."/>
            <person name="Baquero D.P."/>
            <person name="Su Z."/>
            <person name="Beltran L.C."/>
            <person name="Prangishvili D."/>
            <person name="Krupovic M."/>
            <person name="Egelman E.H."/>
        </authorList>
    </citation>
    <scope>NUCLEOTIDE SEQUENCE [LARGE SCALE GENOMIC DNA]</scope>
    <source>
        <strain evidence="4 7">POZ149</strain>
    </source>
</reference>
<dbReference type="NCBIfam" id="TIGR02262">
    <property type="entry name" value="benz_CoA_lig"/>
    <property type="match status" value="1"/>
</dbReference>
<dbReference type="PATRIC" id="fig|2287.9.peg.2259"/>
<dbReference type="SUPFAM" id="SSF56801">
    <property type="entry name" value="Acetyl-CoA synthetase-like"/>
    <property type="match status" value="1"/>
</dbReference>
<reference evidence="5" key="2">
    <citation type="submission" date="2016-04" db="EMBL/GenBank/DDBJ databases">
        <authorList>
            <person name="Evans L.H."/>
            <person name="Alamgir A."/>
            <person name="Owens N."/>
            <person name="Weber N.D."/>
            <person name="Virtaneva K."/>
            <person name="Barbian K."/>
            <person name="Babar A."/>
            <person name="Rosenke K."/>
        </authorList>
    </citation>
    <scope>NUCLEOTIDE SEQUENCE</scope>
    <source>
        <strain evidence="5">P1</strain>
    </source>
</reference>
<feature type="domain" description="AMP-binding enzyme C-terminal" evidence="3">
    <location>
        <begin position="441"/>
        <end position="519"/>
    </location>
</feature>
<dbReference type="PANTHER" id="PTHR43352:SF1">
    <property type="entry name" value="ANTHRANILATE--COA LIGASE"/>
    <property type="match status" value="1"/>
</dbReference>
<protein>
    <submittedName>
        <fullName evidence="5">4-hydroxybenzoate--CoA ligase</fullName>
    </submittedName>
    <submittedName>
        <fullName evidence="4">Benzoate-CoA ligase family protein</fullName>
    </submittedName>
</protein>
<gene>
    <name evidence="4" type="ORF">HFC64_05455</name>
    <name evidence="5" type="ORF">SSOP1_2153</name>
</gene>
<accession>A0A157T2R9</accession>
<dbReference type="Pfam" id="PF13193">
    <property type="entry name" value="AMP-binding_C"/>
    <property type="match status" value="1"/>
</dbReference>
<dbReference type="Pfam" id="PF00501">
    <property type="entry name" value="AMP-binding"/>
    <property type="match status" value="1"/>
</dbReference>
<evidence type="ECO:0000259" key="3">
    <source>
        <dbReference type="Pfam" id="PF13193"/>
    </source>
</evidence>
<dbReference type="EMBL" id="CP050869">
    <property type="protein sequence ID" value="QPG49335.1"/>
    <property type="molecule type" value="Genomic_DNA"/>
</dbReference>
<dbReference type="InterPro" id="IPR042099">
    <property type="entry name" value="ANL_N_sf"/>
</dbReference>
<dbReference type="RefSeq" id="WP_063492825.1">
    <property type="nucleotide sequence ID" value="NZ_LT549890.1"/>
</dbReference>
<dbReference type="GO" id="GO:0044550">
    <property type="term" value="P:secondary metabolite biosynthetic process"/>
    <property type="evidence" value="ECO:0007669"/>
    <property type="project" value="TreeGrafter"/>
</dbReference>
<dbReference type="PANTHER" id="PTHR43352">
    <property type="entry name" value="ACETYL-COA SYNTHETASE"/>
    <property type="match status" value="1"/>
</dbReference>
<sequence>MTAKYGRILNVTDALFSKWEDSEADKRIAIYYKDEVWSYRKVIEEINRVGNALRELGVEKENRILIIAYDTPFFISIFYSAMKIGAIPVPVNTYLKPEEYLFLLEDTGAKVLAIEPDIWPKLSPYLKGRADKLKHVIILPSISETQKITFEDHNHKAELSFYHGLVSTASTHLEAEKTSPNDMAFWLYTSGTTGHPKAAVHLHKDILVVLDTYVKNVLKISEKDRLFSASKLFFAYGLGNGSYFAFGNGASTVLMPDRVEPRRVLETIHKYKPTIFFGVPTLYNAMLHVEDWKNYNLTSLRFCVSAGEPLPPLIYIKWKERYGVEILDGIGSTEALHIYISNIPSNSKPGCTGKPVPGYEVKIVDEDGNEVPPKTIGDLYVKGDSVAMFYWNDYESTRKNMMGSWFRTGDKFYRDDEGYYYYVGRSDDMVKTAGLWVSPIEVESALLSHPAVLEAAVVGIPDEVGLVRVVGFVTLKQGYSPSSELAEEIRNYLREKLDHYKVPKEIRFITEIPKTATGKIQRYKFRLGEIK</sequence>
<reference evidence="6" key="1">
    <citation type="submission" date="2016-04" db="EMBL/GenBank/DDBJ databases">
        <authorList>
            <person name="Shah S.A."/>
            <person name="Garrett R.A."/>
        </authorList>
    </citation>
    <scope>NUCLEOTIDE SEQUENCE [LARGE SCALE GENOMIC DNA]</scope>
    <source>
        <strain evidence="6">ATCC 35091 / DSM 1616 / JCM 8930 / NBRC 15331 / P1</strain>
    </source>
</reference>
<evidence type="ECO:0000256" key="1">
    <source>
        <dbReference type="ARBA" id="ARBA00022598"/>
    </source>
</evidence>
<dbReference type="GeneID" id="27428344"/>
<dbReference type="AlphaFoldDB" id="A0A157T2R9"/>
<dbReference type="FunFam" id="3.40.50.12780:FF:000140">
    <property type="entry name" value="Acetyl-CoA synthetase (Acetate-CoA ligase) amino-end (AcsA-4)"/>
    <property type="match status" value="1"/>
</dbReference>
<proteinExistence type="predicted"/>
<dbReference type="InterPro" id="IPR025110">
    <property type="entry name" value="AMP-bd_C"/>
</dbReference>
<dbReference type="EMBL" id="LT549890">
    <property type="protein sequence ID" value="SAI85707.1"/>
    <property type="molecule type" value="Genomic_DNA"/>
</dbReference>
<dbReference type="GO" id="GO:0016878">
    <property type="term" value="F:acid-thiol ligase activity"/>
    <property type="evidence" value="ECO:0007669"/>
    <property type="project" value="TreeGrafter"/>
</dbReference>
<evidence type="ECO:0000313" key="6">
    <source>
        <dbReference type="Proteomes" id="UP000076770"/>
    </source>
</evidence>
<organism evidence="5 6">
    <name type="scientific">Saccharolobus solfataricus</name>
    <name type="common">Sulfolobus solfataricus</name>
    <dbReference type="NCBI Taxonomy" id="2287"/>
    <lineage>
        <taxon>Archaea</taxon>
        <taxon>Thermoproteota</taxon>
        <taxon>Thermoprotei</taxon>
        <taxon>Sulfolobales</taxon>
        <taxon>Sulfolobaceae</taxon>
        <taxon>Saccharolobus</taxon>
    </lineage>
</organism>
<dbReference type="InterPro" id="IPR045851">
    <property type="entry name" value="AMP-bd_C_sf"/>
</dbReference>
<dbReference type="InterPro" id="IPR011957">
    <property type="entry name" value="Benz_CoA_lig"/>
</dbReference>
<evidence type="ECO:0000313" key="4">
    <source>
        <dbReference type="EMBL" id="QPG49335.1"/>
    </source>
</evidence>
<keyword evidence="1 5" id="KW-0436">Ligase</keyword>
<dbReference type="Gene3D" id="3.40.50.12780">
    <property type="entry name" value="N-terminal domain of ligase-like"/>
    <property type="match status" value="1"/>
</dbReference>
<dbReference type="Gene3D" id="3.30.300.30">
    <property type="match status" value="1"/>
</dbReference>
<dbReference type="InterPro" id="IPR000873">
    <property type="entry name" value="AMP-dep_synth/lig_dom"/>
</dbReference>
<evidence type="ECO:0000313" key="5">
    <source>
        <dbReference type="EMBL" id="SAI85707.1"/>
    </source>
</evidence>
<name>A0A157T2R9_SACSO</name>